<dbReference type="STRING" id="578462.A0A0L0TAP3"/>
<evidence type="ECO:0000313" key="9">
    <source>
        <dbReference type="EMBL" id="KNE71791.1"/>
    </source>
</evidence>
<evidence type="ECO:0000313" key="10">
    <source>
        <dbReference type="Proteomes" id="UP000054350"/>
    </source>
</evidence>
<feature type="compositionally biased region" description="Low complexity" evidence="6">
    <location>
        <begin position="54"/>
        <end position="83"/>
    </location>
</feature>
<feature type="compositionally biased region" description="Basic and acidic residues" evidence="6">
    <location>
        <begin position="676"/>
        <end position="686"/>
    </location>
</feature>
<dbReference type="Proteomes" id="UP000054350">
    <property type="component" value="Unassembled WGS sequence"/>
</dbReference>
<feature type="region of interest" description="Disordered" evidence="6">
    <location>
        <begin position="1"/>
        <end position="168"/>
    </location>
</feature>
<comment type="similarity">
    <text evidence="1">Belongs to the DNA mismatch repair MutS family.</text>
</comment>
<dbReference type="SMART" id="SM00533">
    <property type="entry name" value="MUTSd"/>
    <property type="match status" value="1"/>
</dbReference>
<evidence type="ECO:0000259" key="7">
    <source>
        <dbReference type="SMART" id="SM00533"/>
    </source>
</evidence>
<feature type="compositionally biased region" description="Low complexity" evidence="6">
    <location>
        <begin position="120"/>
        <end position="142"/>
    </location>
</feature>
<dbReference type="EMBL" id="GG745374">
    <property type="protein sequence ID" value="KNE71791.1"/>
    <property type="molecule type" value="Genomic_DNA"/>
</dbReference>
<keyword evidence="10" id="KW-1185">Reference proteome</keyword>
<dbReference type="InterPro" id="IPR000432">
    <property type="entry name" value="DNA_mismatch_repair_MutS_C"/>
</dbReference>
<dbReference type="GO" id="GO:0140664">
    <property type="term" value="F:ATP-dependent DNA damage sensor activity"/>
    <property type="evidence" value="ECO:0007669"/>
    <property type="project" value="InterPro"/>
</dbReference>
<sequence>MDPRAALRTPSPWAPSPIPPSVVTVPFTPTPPPPSPSPSRGSGVQTTLDAWRRASTAAAVPSPLAPARSAASSTSVPTSTRARNGSATRPRTAVSATMRAALLRAASPYADPRRPATSVGTMAPPRPTTRATGRSTARTAPGSTTQSGTNSGATRPQTSGTAIGPGAPRYVVALSPHRAAGDGRGREGGGGGGIEMGLCAVDLASGQCMVTHFADTRALPRTLHRLTVFPPSQLIVPSSLYTPTKSELALLLEESIDPDVEIVPIDKQHFSATKGQATLRHMGLADDVQALELTLAAQGAAFAAISAAFTFLEVTHAMALAHNSIRFVYAPIQGTMMIDALTAASLELVVNQSGHASHTLFGVLNQTKTTMGARLLRCTVLQPSVDQLTIETRLDAVQEIIETDGLAVSLVRALKDLPNVDKLISGFIHVEKTRTVKSAELNLVHLVHLRQLIAALRPLCTALAPARNVLLVEAHRVASDAVFEAMETTMAQVLEPDLAVQTTPIGIRNQRAFAVRTDMHGLLDVARQTYRETTRDIYQLVNDYASQYQLPLKIMYSPSAGFDMELRGHDGTPLPPVFVNAVKKRNGVRLTTLDIMKLNDRIRESMDEIFLISDQIVQDLTDTLRQNVGVLYRLSESVALVDMLAAFAACARMHNYVRPQFKDAIAIQNGRHPVKDLLSRGIDPSKPHPSARGARNAPPDSASTVNPSTPYVPNDTYLDGGCNVQLVMGANMAGKTTYLKQVAALVVMAHLGSYVPADVAHVAVVDQILSRMTLGDCLTAGSSSFMVEMTEIAYLLRCLGIDDDEDEEGEEVEVEKAHPTVLGRAGRSGGGQALVLIDELGRGTSQSDALGIAYAVVEALAHSNAYVLFATHFHALARHLRHYPNVVSLHLDMHVVDGNRVRYLYKVHDGACADRDYGLRLAATLPFPPTLLQEADAIATWLKSTKEDDGADGGGEEAARAVHEVARRLGTVLREPVEMAAPLVAYLKDMQRQARATVDGLGGWDAVVAHGDGGSQGAESS</sequence>
<dbReference type="PANTHER" id="PTHR11361">
    <property type="entry name" value="DNA MISMATCH REPAIR PROTEIN MUTS FAMILY MEMBER"/>
    <property type="match status" value="1"/>
</dbReference>
<name>A0A0L0TAP3_ALLM3</name>
<keyword evidence="4" id="KW-0238">DNA-binding</keyword>
<dbReference type="GO" id="GO:0005634">
    <property type="term" value="C:nucleus"/>
    <property type="evidence" value="ECO:0007669"/>
    <property type="project" value="TreeGrafter"/>
</dbReference>
<dbReference type="OrthoDB" id="276261at2759"/>
<evidence type="ECO:0000256" key="1">
    <source>
        <dbReference type="ARBA" id="ARBA00006271"/>
    </source>
</evidence>
<feature type="compositionally biased region" description="Pro residues" evidence="6">
    <location>
        <begin position="28"/>
        <end position="37"/>
    </location>
</feature>
<dbReference type="InterPro" id="IPR007696">
    <property type="entry name" value="DNA_mismatch_repair_MutS_core"/>
</dbReference>
<organism evidence="9 10">
    <name type="scientific">Allomyces macrogynus (strain ATCC 38327)</name>
    <name type="common">Allomyces javanicus var. macrogynus</name>
    <dbReference type="NCBI Taxonomy" id="578462"/>
    <lineage>
        <taxon>Eukaryota</taxon>
        <taxon>Fungi</taxon>
        <taxon>Fungi incertae sedis</taxon>
        <taxon>Blastocladiomycota</taxon>
        <taxon>Blastocladiomycetes</taxon>
        <taxon>Blastocladiales</taxon>
        <taxon>Blastocladiaceae</taxon>
        <taxon>Allomyces</taxon>
    </lineage>
</organism>
<evidence type="ECO:0008006" key="11">
    <source>
        <dbReference type="Google" id="ProtNLM"/>
    </source>
</evidence>
<evidence type="ECO:0000256" key="4">
    <source>
        <dbReference type="ARBA" id="ARBA00023125"/>
    </source>
</evidence>
<dbReference type="Pfam" id="PF05192">
    <property type="entry name" value="MutS_III"/>
    <property type="match status" value="1"/>
</dbReference>
<dbReference type="Gene3D" id="3.40.50.300">
    <property type="entry name" value="P-loop containing nucleotide triphosphate hydrolases"/>
    <property type="match status" value="1"/>
</dbReference>
<dbReference type="AlphaFoldDB" id="A0A0L0TAP3"/>
<reference evidence="9 10" key="1">
    <citation type="submission" date="2009-11" db="EMBL/GenBank/DDBJ databases">
        <title>Annotation of Allomyces macrogynus ATCC 38327.</title>
        <authorList>
            <consortium name="The Broad Institute Genome Sequencing Platform"/>
            <person name="Russ C."/>
            <person name="Cuomo C."/>
            <person name="Burger G."/>
            <person name="Gray M.W."/>
            <person name="Holland P.W.H."/>
            <person name="King N."/>
            <person name="Lang F.B.F."/>
            <person name="Roger A.J."/>
            <person name="Ruiz-Trillo I."/>
            <person name="Young S.K."/>
            <person name="Zeng Q."/>
            <person name="Gargeya S."/>
            <person name="Fitzgerald M."/>
            <person name="Haas B."/>
            <person name="Abouelleil A."/>
            <person name="Alvarado L."/>
            <person name="Arachchi H.M."/>
            <person name="Berlin A."/>
            <person name="Chapman S.B."/>
            <person name="Gearin G."/>
            <person name="Goldberg J."/>
            <person name="Griggs A."/>
            <person name="Gujja S."/>
            <person name="Hansen M."/>
            <person name="Heiman D."/>
            <person name="Howarth C."/>
            <person name="Larimer J."/>
            <person name="Lui A."/>
            <person name="MacDonald P.J.P."/>
            <person name="McCowen C."/>
            <person name="Montmayeur A."/>
            <person name="Murphy C."/>
            <person name="Neiman D."/>
            <person name="Pearson M."/>
            <person name="Priest M."/>
            <person name="Roberts A."/>
            <person name="Saif S."/>
            <person name="Shea T."/>
            <person name="Sisk P."/>
            <person name="Stolte C."/>
            <person name="Sykes S."/>
            <person name="Wortman J."/>
            <person name="Nusbaum C."/>
            <person name="Birren B."/>
        </authorList>
    </citation>
    <scope>NUCLEOTIDE SEQUENCE [LARGE SCALE GENOMIC DNA]</scope>
    <source>
        <strain evidence="9 10">ATCC 38327</strain>
    </source>
</reference>
<dbReference type="InterPro" id="IPR007861">
    <property type="entry name" value="DNA_mismatch_repair_MutS_clamp"/>
</dbReference>
<dbReference type="SUPFAM" id="SSF52540">
    <property type="entry name" value="P-loop containing nucleoside triphosphate hydrolases"/>
    <property type="match status" value="1"/>
</dbReference>
<reference evidence="10" key="2">
    <citation type="submission" date="2009-11" db="EMBL/GenBank/DDBJ databases">
        <title>The Genome Sequence of Allomyces macrogynus strain ATCC 38327.</title>
        <authorList>
            <consortium name="The Broad Institute Genome Sequencing Platform"/>
            <person name="Russ C."/>
            <person name="Cuomo C."/>
            <person name="Shea T."/>
            <person name="Young S.K."/>
            <person name="Zeng Q."/>
            <person name="Koehrsen M."/>
            <person name="Haas B."/>
            <person name="Borodovsky M."/>
            <person name="Guigo R."/>
            <person name="Alvarado L."/>
            <person name="Berlin A."/>
            <person name="Borenstein D."/>
            <person name="Chen Z."/>
            <person name="Engels R."/>
            <person name="Freedman E."/>
            <person name="Gellesch M."/>
            <person name="Goldberg J."/>
            <person name="Griggs A."/>
            <person name="Gujja S."/>
            <person name="Heiman D."/>
            <person name="Hepburn T."/>
            <person name="Howarth C."/>
            <person name="Jen D."/>
            <person name="Larson L."/>
            <person name="Lewis B."/>
            <person name="Mehta T."/>
            <person name="Park D."/>
            <person name="Pearson M."/>
            <person name="Roberts A."/>
            <person name="Saif S."/>
            <person name="Shenoy N."/>
            <person name="Sisk P."/>
            <person name="Stolte C."/>
            <person name="Sykes S."/>
            <person name="Walk T."/>
            <person name="White J."/>
            <person name="Yandava C."/>
            <person name="Burger G."/>
            <person name="Gray M.W."/>
            <person name="Holland P.W.H."/>
            <person name="King N."/>
            <person name="Lang F.B.F."/>
            <person name="Roger A.J."/>
            <person name="Ruiz-Trillo I."/>
            <person name="Lander E."/>
            <person name="Nusbaum C."/>
        </authorList>
    </citation>
    <scope>NUCLEOTIDE SEQUENCE [LARGE SCALE GENOMIC DNA]</scope>
    <source>
        <strain evidence="10">ATCC 38327</strain>
    </source>
</reference>
<feature type="compositionally biased region" description="Polar residues" evidence="6">
    <location>
        <begin position="143"/>
        <end position="161"/>
    </location>
</feature>
<dbReference type="InterPro" id="IPR045076">
    <property type="entry name" value="MutS"/>
</dbReference>
<dbReference type="InterPro" id="IPR036187">
    <property type="entry name" value="DNA_mismatch_repair_MutS_sf"/>
</dbReference>
<dbReference type="GO" id="GO:0006298">
    <property type="term" value="P:mismatch repair"/>
    <property type="evidence" value="ECO:0007669"/>
    <property type="project" value="InterPro"/>
</dbReference>
<keyword evidence="3" id="KW-0067">ATP-binding</keyword>
<proteinExistence type="inferred from homology"/>
<dbReference type="Pfam" id="PF05188">
    <property type="entry name" value="MutS_II"/>
    <property type="match status" value="1"/>
</dbReference>
<dbReference type="SMART" id="SM00534">
    <property type="entry name" value="MUTSac"/>
    <property type="match status" value="1"/>
</dbReference>
<keyword evidence="5" id="KW-0469">Meiosis</keyword>
<keyword evidence="2" id="KW-0547">Nucleotide-binding</keyword>
<gene>
    <name evidence="9" type="ORF">AMAG_16098</name>
</gene>
<dbReference type="Gene3D" id="3.30.420.110">
    <property type="entry name" value="MutS, connector domain"/>
    <property type="match status" value="1"/>
</dbReference>
<evidence type="ECO:0000256" key="2">
    <source>
        <dbReference type="ARBA" id="ARBA00022741"/>
    </source>
</evidence>
<evidence type="ECO:0000256" key="3">
    <source>
        <dbReference type="ARBA" id="ARBA00022840"/>
    </source>
</evidence>
<feature type="domain" description="DNA mismatch repair proteins mutS family" evidence="8">
    <location>
        <begin position="722"/>
        <end position="940"/>
    </location>
</feature>
<dbReference type="PANTHER" id="PTHR11361:SF21">
    <property type="entry name" value="MUTS PROTEIN HOMOLOG 4"/>
    <property type="match status" value="1"/>
</dbReference>
<dbReference type="GO" id="GO:0030983">
    <property type="term" value="F:mismatched DNA binding"/>
    <property type="evidence" value="ECO:0007669"/>
    <property type="project" value="InterPro"/>
</dbReference>
<dbReference type="GO" id="GO:0007131">
    <property type="term" value="P:reciprocal meiotic recombination"/>
    <property type="evidence" value="ECO:0007669"/>
    <property type="project" value="TreeGrafter"/>
</dbReference>
<accession>A0A0L0TAP3</accession>
<dbReference type="VEuPathDB" id="FungiDB:AMAG_16098"/>
<evidence type="ECO:0000256" key="6">
    <source>
        <dbReference type="SAM" id="MobiDB-lite"/>
    </source>
</evidence>
<dbReference type="eggNOG" id="KOG0220">
    <property type="taxonomic scope" value="Eukaryota"/>
</dbReference>
<dbReference type="Pfam" id="PF05190">
    <property type="entry name" value="MutS_IV"/>
    <property type="match status" value="1"/>
</dbReference>
<dbReference type="Gene3D" id="1.10.1420.10">
    <property type="match status" value="2"/>
</dbReference>
<evidence type="ECO:0000256" key="5">
    <source>
        <dbReference type="ARBA" id="ARBA00023254"/>
    </source>
</evidence>
<dbReference type="SUPFAM" id="SSF48334">
    <property type="entry name" value="DNA repair protein MutS, domain III"/>
    <property type="match status" value="1"/>
</dbReference>
<evidence type="ECO:0000259" key="8">
    <source>
        <dbReference type="SMART" id="SM00534"/>
    </source>
</evidence>
<dbReference type="InterPro" id="IPR027417">
    <property type="entry name" value="P-loop_NTPase"/>
</dbReference>
<dbReference type="GO" id="GO:0005524">
    <property type="term" value="F:ATP binding"/>
    <property type="evidence" value="ECO:0007669"/>
    <property type="project" value="UniProtKB-KW"/>
</dbReference>
<dbReference type="InterPro" id="IPR036678">
    <property type="entry name" value="MutS_con_dom_sf"/>
</dbReference>
<feature type="region of interest" description="Disordered" evidence="6">
    <location>
        <begin position="676"/>
        <end position="710"/>
    </location>
</feature>
<protein>
    <recommendedName>
        <fullName evidence="11">DNA mismatch repair proteins mutS family domain-containing protein</fullName>
    </recommendedName>
</protein>
<dbReference type="Pfam" id="PF00488">
    <property type="entry name" value="MutS_V"/>
    <property type="match status" value="2"/>
</dbReference>
<feature type="compositionally biased region" description="Polar residues" evidence="6">
    <location>
        <begin position="701"/>
        <end position="710"/>
    </location>
</feature>
<feature type="domain" description="DNA mismatch repair protein MutS core" evidence="7">
    <location>
        <begin position="355"/>
        <end position="678"/>
    </location>
</feature>
<dbReference type="InterPro" id="IPR007860">
    <property type="entry name" value="DNA_mmatch_repair_MutS_con_dom"/>
</dbReference>
<dbReference type="OMA" id="KMTMLYK"/>
<dbReference type="SUPFAM" id="SSF53150">
    <property type="entry name" value="DNA repair protein MutS, domain II"/>
    <property type="match status" value="1"/>
</dbReference>